<evidence type="ECO:0000313" key="4">
    <source>
        <dbReference type="Proteomes" id="UP001609219"/>
    </source>
</evidence>
<evidence type="ECO:0000313" key="2">
    <source>
        <dbReference type="EMBL" id="MFH5242099.1"/>
    </source>
</evidence>
<dbReference type="Proteomes" id="UP001609176">
    <property type="component" value="Unassembled WGS sequence"/>
</dbReference>
<evidence type="ECO:0000313" key="3">
    <source>
        <dbReference type="Proteomes" id="UP001609176"/>
    </source>
</evidence>
<dbReference type="RefSeq" id="WP_395124162.1">
    <property type="nucleotide sequence ID" value="NZ_JBIMSN010000072.1"/>
</dbReference>
<dbReference type="Proteomes" id="UP001609219">
    <property type="component" value="Unassembled WGS sequence"/>
</dbReference>
<gene>
    <name evidence="2" type="ORF">ACHIPV_09405</name>
    <name evidence="1" type="ORF">ACHIRB_17255</name>
</gene>
<dbReference type="EMBL" id="JBIMSN010000072">
    <property type="protein sequence ID" value="MFH5230309.1"/>
    <property type="molecule type" value="Genomic_DNA"/>
</dbReference>
<reference evidence="3 4" key="1">
    <citation type="submission" date="2024-10" db="EMBL/GenBank/DDBJ databases">
        <authorList>
            <person name="Riesco R."/>
        </authorList>
    </citation>
    <scope>NUCLEOTIDE SEQUENCE [LARGE SCALE GENOMIC DNA]</scope>
    <source>
        <strain evidence="2 3">NCIMB 15448</strain>
        <strain evidence="1 4">NCIMB 15450</strain>
    </source>
</reference>
<sequence length="84" mass="9857">MSYRPRLIGRAQHQFADLIDNNTAYDAFMERIIRLVDAPWDAWPVYPDGEPDYRETQFGEHGLLSFRVDDTAELLIIFNILWIG</sequence>
<keyword evidence="4" id="KW-1185">Reference proteome</keyword>
<dbReference type="EMBL" id="JBIMSP010000011">
    <property type="protein sequence ID" value="MFH5242099.1"/>
    <property type="molecule type" value="Genomic_DNA"/>
</dbReference>
<comment type="caution">
    <text evidence="1">The sequence shown here is derived from an EMBL/GenBank/DDBJ whole genome shotgun (WGS) entry which is preliminary data.</text>
</comment>
<accession>A0ABW7K5G6</accession>
<evidence type="ECO:0000313" key="1">
    <source>
        <dbReference type="EMBL" id="MFH5230309.1"/>
    </source>
</evidence>
<proteinExistence type="predicted"/>
<name>A0ABW7K5G6_9NOCA</name>
<organism evidence="1 4">
    <name type="scientific">Antrihabitans spumae</name>
    <dbReference type="NCBI Taxonomy" id="3373370"/>
    <lineage>
        <taxon>Bacteria</taxon>
        <taxon>Bacillati</taxon>
        <taxon>Actinomycetota</taxon>
        <taxon>Actinomycetes</taxon>
        <taxon>Mycobacteriales</taxon>
        <taxon>Nocardiaceae</taxon>
        <taxon>Antrihabitans</taxon>
    </lineage>
</organism>
<protein>
    <submittedName>
        <fullName evidence="1">Uncharacterized protein</fullName>
    </submittedName>
</protein>